<evidence type="ECO:0000256" key="4">
    <source>
        <dbReference type="ARBA" id="ARBA00022786"/>
    </source>
</evidence>
<evidence type="ECO:0000259" key="6">
    <source>
        <dbReference type="Pfam" id="PF00899"/>
    </source>
</evidence>
<name>A0A8S1EWY1_9PELO</name>
<evidence type="ECO:0000256" key="3">
    <source>
        <dbReference type="ARBA" id="ARBA00015407"/>
    </source>
</evidence>
<sequence length="540" mass="60290">MTLVVEAGSRYDRQVRLWGDEGQASISLTTVCVLGSDSLATEILKSLVLAGIKSFCIVDDANVDESDIGQNFFLHISDVGKSRAETTLEKLKELNPSVAGECCTSSPADICGKDVKKLSSFSVVVSSNQTEAVDMAYAQILHPLGVPFLCVKTCGLLGTIKVCVQEHTIVNTREENPKPDLRLDAPFEELARFVDETNLDNMNVETLRHTPYILLLFKALEIFRKKRGNPCAFPSSYQEKKEIQQTLLTFRRSSDESGSKDSENIDEARNAVTRCFQKTTIPHSVRRILDDPACRTSKEPFWLICEALRRFTEFNNGLLPVRGELPDMTSDSARYTRLATIFHEKAISDAKTVLEFLREVERERGVGDLISEEMCYRFCKNADRISLQRGNPLDYQQEIKNLVEIIKSSPKPEGEESGKVDCTIWLLLFRALDRFNTEKGRYPGTNGVPCTIDAFDLKQRVESILKTAKIEDAEKISALIPQDAIGEICRFGAAELHVISSLIGGVTAQEVIKLATNQFVPLDNTFVFDGHTQHSSIFSL</sequence>
<dbReference type="InterPro" id="IPR045886">
    <property type="entry name" value="ThiF/MoeB/HesA"/>
</dbReference>
<keyword evidence="8" id="KW-1185">Reference proteome</keyword>
<dbReference type="PIRSF" id="PIRSF039099">
    <property type="entry name" value="APP-BP1"/>
    <property type="match status" value="1"/>
</dbReference>
<proteinExistence type="inferred from homology"/>
<evidence type="ECO:0000256" key="1">
    <source>
        <dbReference type="ARBA" id="ARBA00005032"/>
    </source>
</evidence>
<evidence type="ECO:0000313" key="8">
    <source>
        <dbReference type="Proteomes" id="UP000494206"/>
    </source>
</evidence>
<feature type="domain" description="THIF-type NAD/FAD binding fold" evidence="6">
    <location>
        <begin position="11"/>
        <end position="533"/>
    </location>
</feature>
<dbReference type="Gene3D" id="3.40.50.720">
    <property type="entry name" value="NAD(P)-binding Rossmann-like Domain"/>
    <property type="match status" value="2"/>
</dbReference>
<dbReference type="AlphaFoldDB" id="A0A8S1EWY1"/>
<organism evidence="7 8">
    <name type="scientific">Caenorhabditis bovis</name>
    <dbReference type="NCBI Taxonomy" id="2654633"/>
    <lineage>
        <taxon>Eukaryota</taxon>
        <taxon>Metazoa</taxon>
        <taxon>Ecdysozoa</taxon>
        <taxon>Nematoda</taxon>
        <taxon>Chromadorea</taxon>
        <taxon>Rhabditida</taxon>
        <taxon>Rhabditina</taxon>
        <taxon>Rhabditomorpha</taxon>
        <taxon>Rhabditoidea</taxon>
        <taxon>Rhabditidae</taxon>
        <taxon>Peloderinae</taxon>
        <taxon>Caenorhabditis</taxon>
    </lineage>
</organism>
<dbReference type="GO" id="GO:0019781">
    <property type="term" value="F:NEDD8 activating enzyme activity"/>
    <property type="evidence" value="ECO:0007669"/>
    <property type="project" value="UniProtKB-UniRule"/>
</dbReference>
<comment type="similarity">
    <text evidence="2 5">Belongs to the ubiquitin-activating E1 family. ULA1 subfamily.</text>
</comment>
<reference evidence="7 8" key="1">
    <citation type="submission" date="2020-04" db="EMBL/GenBank/DDBJ databases">
        <authorList>
            <person name="Laetsch R D."/>
            <person name="Stevens L."/>
            <person name="Kumar S."/>
            <person name="Blaxter L. M."/>
        </authorList>
    </citation>
    <scope>NUCLEOTIDE SEQUENCE [LARGE SCALE GENOMIC DNA]</scope>
</reference>
<dbReference type="PANTHER" id="PTHR10953:SF29">
    <property type="entry name" value="NEDD8-ACTIVATING ENZYME E1 REGULATORY SUBUNIT"/>
    <property type="match status" value="1"/>
</dbReference>
<dbReference type="EMBL" id="CADEPM010000003">
    <property type="protein sequence ID" value="CAB3402515.1"/>
    <property type="molecule type" value="Genomic_DNA"/>
</dbReference>
<keyword evidence="4 5" id="KW-0833">Ubl conjugation pathway</keyword>
<evidence type="ECO:0000256" key="2">
    <source>
        <dbReference type="ARBA" id="ARBA00006868"/>
    </source>
</evidence>
<dbReference type="SUPFAM" id="SSF69572">
    <property type="entry name" value="Activating enzymes of the ubiquitin-like proteins"/>
    <property type="match status" value="1"/>
</dbReference>
<accession>A0A8S1EWY1</accession>
<dbReference type="PANTHER" id="PTHR10953">
    <property type="entry name" value="UBIQUITIN-ACTIVATING ENZYME E1"/>
    <property type="match status" value="1"/>
</dbReference>
<protein>
    <recommendedName>
        <fullName evidence="3 5">NEDD8-activating enzyme E1 regulatory subunit</fullName>
    </recommendedName>
</protein>
<dbReference type="InterPro" id="IPR030667">
    <property type="entry name" value="APP-BP1"/>
</dbReference>
<comment type="caution">
    <text evidence="7">The sequence shown here is derived from an EMBL/GenBank/DDBJ whole genome shotgun (WGS) entry which is preliminary data.</text>
</comment>
<dbReference type="Proteomes" id="UP000494206">
    <property type="component" value="Unassembled WGS sequence"/>
</dbReference>
<dbReference type="InterPro" id="IPR000594">
    <property type="entry name" value="ThiF_NAD_FAD-bd"/>
</dbReference>
<dbReference type="Pfam" id="PF00899">
    <property type="entry name" value="ThiF"/>
    <property type="match status" value="1"/>
</dbReference>
<evidence type="ECO:0000313" key="7">
    <source>
        <dbReference type="EMBL" id="CAB3402515.1"/>
    </source>
</evidence>
<evidence type="ECO:0000256" key="5">
    <source>
        <dbReference type="PIRNR" id="PIRNR039099"/>
    </source>
</evidence>
<gene>
    <name evidence="7" type="ORF">CBOVIS_LOCUS5121</name>
</gene>
<dbReference type="OrthoDB" id="1708823at2759"/>
<dbReference type="GO" id="GO:0005737">
    <property type="term" value="C:cytoplasm"/>
    <property type="evidence" value="ECO:0007669"/>
    <property type="project" value="TreeGrafter"/>
</dbReference>
<comment type="pathway">
    <text evidence="1 5">Protein modification; protein neddylation.</text>
</comment>
<dbReference type="InterPro" id="IPR035985">
    <property type="entry name" value="Ubiquitin-activating_enz"/>
</dbReference>
<dbReference type="GO" id="GO:0045116">
    <property type="term" value="P:protein neddylation"/>
    <property type="evidence" value="ECO:0007669"/>
    <property type="project" value="UniProtKB-UniRule"/>
</dbReference>